<name>A0A8H3TZI9_9TREE</name>
<feature type="region of interest" description="Disordered" evidence="1">
    <location>
        <begin position="1"/>
        <end position="129"/>
    </location>
</feature>
<dbReference type="Proteomes" id="UP000620104">
    <property type="component" value="Unassembled WGS sequence"/>
</dbReference>
<dbReference type="Gene3D" id="3.90.190.10">
    <property type="entry name" value="Protein tyrosine phosphatase superfamily"/>
    <property type="match status" value="3"/>
</dbReference>
<keyword evidence="3" id="KW-1185">Reference proteome</keyword>
<gene>
    <name evidence="2" type="ORF">NliqN6_6075</name>
</gene>
<dbReference type="InterPro" id="IPR050561">
    <property type="entry name" value="PTP"/>
</dbReference>
<dbReference type="EMBL" id="BLZA01000049">
    <property type="protein sequence ID" value="GHJ89673.1"/>
    <property type="molecule type" value="Genomic_DNA"/>
</dbReference>
<dbReference type="CDD" id="cd14496">
    <property type="entry name" value="PTP_paladin"/>
    <property type="match status" value="1"/>
</dbReference>
<proteinExistence type="predicted"/>
<sequence length="1513" mass="167821">MPPSAKQPEFSELPESALDDSKSPGSGSSPVLSPGNPVSKNPTPISPQTLSEHVFRSFSAVSPADARTDEGTRRASESTFTSKGKPLSSIPSHMGRVVSQSGGAHSTGNLTPNALNRREDACGSNGKGKGKILSIKERLKTEEQGVVKRRDGGVLARGFILKTDHYPTGRALDLDFHLEGAPNWRAPREESLNVYGVAQPTLPGLKGILSVLGCRPPVARQQLQEKSGVSTPDVALNTRRVSMDDGRRSGQQQTSGETVPQGRCVWFCTREEPIIYISGRPFVLRDSSAAKTTMTLSDRAEVLEGIERRLKDDILQESRRYGGMILTHDELETGELVPTWTSVDDSSVITFREVHEKMKEEGWVFDYHRTPVSSDRPIEDNYLDAYVGVLRDVDPITTSLVFNDGLGAVRATFAMVAALLVKRKKYMLRGFEEPFADVGSGMATPAQGWQAAQFFKQAAHQQAQNRALLHLTRLVGQILSDTGNARTAGNATDLLASHPTLLDSMRNAYMGNYQVVLSLLSSIENGKQTKALVDTLIDSCDAVVNLREIIVDLRMQYSVSTADEQTRISLLDRATQALERYFFLVAFANYVEEEDAGATGKSFADWLKQRPEIWNQIQVLRRRGGGRLFVFTPINDLTPLSRAVFPQQPTVIASRKAGIAAAEAGKQERTVLGDEFSQWVISQRTGIILRAGTLLKLDQWASRSATSHEGIKGAIGFRQVPSSPIFALGQPSEDAILHVVDRTRDVFPNVTKVLWLNLREEPIAMLLGEPYCLRKEIMSLRNLKDYSGVSGARLEVLEDRLVSDVLSELRTFENRILLHTETEDGHVAPIWEDVRPDEVQSVRQLMDKARGASAKVELEYRRLPLTAMSTLDFQDVQELFSLCLRNDLRHTVIILNDQLGRGRSTLASVFVKLTVGWIQEKQEDAGSAPKTPRIKPTRQNRSSWQIINSCLRVLKRSGISIKAKVDEAIDQCGDAFNCRTVIEDAYRKIEDEEDPNRKKAILKDGKIHLARYLQLIQFQAYLDDLPANSVVETSFGTWYASQPVFKTFEAELKHGGAEVLMPLSVSERTDGPVSNDEADTFVMARHGSILSSGTIIKSDLFLGLQKMSLPERVDGAANYRKAPLIITEADSQSQNSNSSPENSAAKSVYGTGMPTADGLRRALAKMHAEKGGERDILWTSLREEPVLYVSGIPHVLRLYDKPVVNIETTGVDAKQVEAMEDAFKRDVLDEIRKEGRLLLHDEVETTPGHFEVVPIWETVDEKDIMTPRELYEQVQREGYRLDYRRIAVTDEQAPLPEALTAIIDRVEEGLEKKDVDFVFNCQMGRGRTSTGMIAGAIIASIDSADDPTQLASDKTEETDEGDDNDYSEETAYLNGEYKMILRLMSVLTHGKEAKRIADKAIDIMAGVQNLRQAIYDYKLKIDACEPGSAKQKALNRIGINYAYRYAMLIVLTAYLLEVKASRNCKADASAERSGAPGGTDDEVIDANGHIRPFAQWLKSKREIRTALARQTLD</sequence>
<dbReference type="OrthoDB" id="66369at2759"/>
<dbReference type="SMART" id="SM01301">
    <property type="entry name" value="PTPlike_phytase"/>
    <property type="match status" value="3"/>
</dbReference>
<protein>
    <recommendedName>
        <fullName evidence="4">Inositol hexakisphosphate-domain-containing protein</fullName>
    </recommendedName>
</protein>
<comment type="caution">
    <text evidence="2">The sequence shown here is derived from an EMBL/GenBank/DDBJ whole genome shotgun (WGS) entry which is preliminary data.</text>
</comment>
<feature type="compositionally biased region" description="Basic and acidic residues" evidence="1">
    <location>
        <begin position="66"/>
        <end position="76"/>
    </location>
</feature>
<feature type="region of interest" description="Disordered" evidence="1">
    <location>
        <begin position="1130"/>
        <end position="1150"/>
    </location>
</feature>
<reference evidence="2" key="1">
    <citation type="submission" date="2020-07" db="EMBL/GenBank/DDBJ databases">
        <title>Draft Genome Sequence of a Deep-Sea Yeast, Naganishia (Cryptococcus) liquefaciens strain N6.</title>
        <authorList>
            <person name="Han Y.W."/>
            <person name="Kajitani R."/>
            <person name="Morimoto H."/>
            <person name="Parhat M."/>
            <person name="Tsubouchi H."/>
            <person name="Bakenova O."/>
            <person name="Ogata M."/>
            <person name="Argunhan B."/>
            <person name="Aoki R."/>
            <person name="Kajiwara S."/>
            <person name="Itoh T."/>
            <person name="Iwasaki H."/>
        </authorList>
    </citation>
    <scope>NUCLEOTIDE SEQUENCE</scope>
    <source>
        <strain evidence="2">N6</strain>
    </source>
</reference>
<feature type="region of interest" description="Disordered" evidence="1">
    <location>
        <begin position="238"/>
        <end position="257"/>
    </location>
</feature>
<accession>A0A8H3TZI9</accession>
<feature type="compositionally biased region" description="Polar residues" evidence="1">
    <location>
        <begin position="40"/>
        <end position="51"/>
    </location>
</feature>
<evidence type="ECO:0000313" key="3">
    <source>
        <dbReference type="Proteomes" id="UP000620104"/>
    </source>
</evidence>
<feature type="region of interest" description="Disordered" evidence="1">
    <location>
        <begin position="1345"/>
        <end position="1366"/>
    </location>
</feature>
<dbReference type="PANTHER" id="PTHR23339">
    <property type="entry name" value="TYROSINE SPECIFIC PROTEIN PHOSPHATASE AND DUAL SPECIFICITY PROTEIN PHOSPHATASE"/>
    <property type="match status" value="1"/>
</dbReference>
<dbReference type="InterPro" id="IPR029021">
    <property type="entry name" value="Prot-tyrosine_phosphatase-like"/>
</dbReference>
<dbReference type="Pfam" id="PF14566">
    <property type="entry name" value="PTPlike_phytase"/>
    <property type="match status" value="3"/>
</dbReference>
<feature type="compositionally biased region" description="Low complexity" evidence="1">
    <location>
        <begin position="23"/>
        <end position="39"/>
    </location>
</feature>
<organism evidence="2 3">
    <name type="scientific">Naganishia liquefaciens</name>
    <dbReference type="NCBI Taxonomy" id="104408"/>
    <lineage>
        <taxon>Eukaryota</taxon>
        <taxon>Fungi</taxon>
        <taxon>Dikarya</taxon>
        <taxon>Basidiomycota</taxon>
        <taxon>Agaricomycotina</taxon>
        <taxon>Tremellomycetes</taxon>
        <taxon>Filobasidiales</taxon>
        <taxon>Filobasidiaceae</taxon>
        <taxon>Naganishia</taxon>
    </lineage>
</organism>
<feature type="compositionally biased region" description="Acidic residues" evidence="1">
    <location>
        <begin position="1356"/>
        <end position="1366"/>
    </location>
</feature>
<evidence type="ECO:0008006" key="4">
    <source>
        <dbReference type="Google" id="ProtNLM"/>
    </source>
</evidence>
<evidence type="ECO:0000256" key="1">
    <source>
        <dbReference type="SAM" id="MobiDB-lite"/>
    </source>
</evidence>
<dbReference type="SUPFAM" id="SSF52799">
    <property type="entry name" value="(Phosphotyrosine protein) phosphatases II"/>
    <property type="match status" value="3"/>
</dbReference>
<evidence type="ECO:0000313" key="2">
    <source>
        <dbReference type="EMBL" id="GHJ89673.1"/>
    </source>
</evidence>
<feature type="compositionally biased region" description="Polar residues" evidence="1">
    <location>
        <begin position="98"/>
        <end position="114"/>
    </location>
</feature>